<dbReference type="AlphaFoldDB" id="A0A8J4E7B8"/>
<name>A0A8J4E7B8_9ACTN</name>
<dbReference type="Proteomes" id="UP000612585">
    <property type="component" value="Unassembled WGS sequence"/>
</dbReference>
<keyword evidence="1" id="KW-0472">Membrane</keyword>
<comment type="caution">
    <text evidence="2">The sequence shown here is derived from an EMBL/GenBank/DDBJ whole genome shotgun (WGS) entry which is preliminary data.</text>
</comment>
<evidence type="ECO:0000256" key="1">
    <source>
        <dbReference type="SAM" id="Phobius"/>
    </source>
</evidence>
<sequence length="94" mass="10423">MTSHEELDYEAALKGGRELLAQRGIAGPLLISVAAAGLVVEIWRDTIEPFHRLFSDAEMSRMSMVTTRDILPLITEDSADVIGITEVLQDGRRR</sequence>
<keyword evidence="3" id="KW-1185">Reference proteome</keyword>
<proteinExistence type="predicted"/>
<organism evidence="2 3">
    <name type="scientific">Virgisporangium aurantiacum</name>
    <dbReference type="NCBI Taxonomy" id="175570"/>
    <lineage>
        <taxon>Bacteria</taxon>
        <taxon>Bacillati</taxon>
        <taxon>Actinomycetota</taxon>
        <taxon>Actinomycetes</taxon>
        <taxon>Micromonosporales</taxon>
        <taxon>Micromonosporaceae</taxon>
        <taxon>Virgisporangium</taxon>
    </lineage>
</organism>
<evidence type="ECO:0000313" key="3">
    <source>
        <dbReference type="Proteomes" id="UP000612585"/>
    </source>
</evidence>
<dbReference type="RefSeq" id="WP_204012821.1">
    <property type="nucleotide sequence ID" value="NZ_BOPG01000115.1"/>
</dbReference>
<evidence type="ECO:0000313" key="2">
    <source>
        <dbReference type="EMBL" id="GIJ64376.1"/>
    </source>
</evidence>
<protein>
    <submittedName>
        <fullName evidence="2">Uncharacterized protein</fullName>
    </submittedName>
</protein>
<reference evidence="2" key="1">
    <citation type="submission" date="2021-01" db="EMBL/GenBank/DDBJ databases">
        <title>Whole genome shotgun sequence of Virgisporangium aurantiacum NBRC 16421.</title>
        <authorList>
            <person name="Komaki H."/>
            <person name="Tamura T."/>
        </authorList>
    </citation>
    <scope>NUCLEOTIDE SEQUENCE</scope>
    <source>
        <strain evidence="2">NBRC 16421</strain>
    </source>
</reference>
<keyword evidence="1" id="KW-1133">Transmembrane helix</keyword>
<feature type="transmembrane region" description="Helical" evidence="1">
    <location>
        <begin position="20"/>
        <end position="43"/>
    </location>
</feature>
<keyword evidence="1" id="KW-0812">Transmembrane</keyword>
<gene>
    <name evidence="2" type="ORF">Vau01_118920</name>
</gene>
<dbReference type="EMBL" id="BOPG01000115">
    <property type="protein sequence ID" value="GIJ64376.1"/>
    <property type="molecule type" value="Genomic_DNA"/>
</dbReference>
<accession>A0A8J4E7B8</accession>